<dbReference type="Proteomes" id="UP000315901">
    <property type="component" value="Unassembled WGS sequence"/>
</dbReference>
<dbReference type="EMBL" id="VFRR01000002">
    <property type="protein sequence ID" value="TPE55293.1"/>
    <property type="molecule type" value="Genomic_DNA"/>
</dbReference>
<dbReference type="Pfam" id="PF11066">
    <property type="entry name" value="DUF2867"/>
    <property type="match status" value="1"/>
</dbReference>
<reference evidence="1 2" key="1">
    <citation type="submission" date="2019-06" db="EMBL/GenBank/DDBJ databases">
        <title>A novel bacterium of genus Marinomonas, isolated from coastal sand.</title>
        <authorList>
            <person name="Huang H."/>
            <person name="Mo K."/>
            <person name="Hu Y."/>
        </authorList>
    </citation>
    <scope>NUCLEOTIDE SEQUENCE [LARGE SCALE GENOMIC DNA]</scope>
    <source>
        <strain evidence="1 2">HB171799</strain>
    </source>
</reference>
<proteinExistence type="predicted"/>
<organism evidence="1 2">
    <name type="scientific">Maribrevibacterium harenarium</name>
    <dbReference type="NCBI Taxonomy" id="2589817"/>
    <lineage>
        <taxon>Bacteria</taxon>
        <taxon>Pseudomonadati</taxon>
        <taxon>Pseudomonadota</taxon>
        <taxon>Gammaproteobacteria</taxon>
        <taxon>Oceanospirillales</taxon>
        <taxon>Oceanospirillaceae</taxon>
        <taxon>Maribrevibacterium</taxon>
    </lineage>
</organism>
<protein>
    <submittedName>
        <fullName evidence="1">DUF2867 domain-containing protein</fullName>
    </submittedName>
</protein>
<accession>A0A501X4C5</accession>
<evidence type="ECO:0000313" key="2">
    <source>
        <dbReference type="Proteomes" id="UP000315901"/>
    </source>
</evidence>
<comment type="caution">
    <text evidence="1">The sequence shown here is derived from an EMBL/GenBank/DDBJ whole genome shotgun (WGS) entry which is preliminary data.</text>
</comment>
<keyword evidence="2" id="KW-1185">Reference proteome</keyword>
<dbReference type="InterPro" id="IPR021295">
    <property type="entry name" value="DUF2867"/>
</dbReference>
<sequence>MAMSLLFPAITALPEPQGDRLATFAKAPYFRDVLSAPLSKSPASPSQLQYGIFNYLPGWVNGLMSVRNRIVKRLGFEVGQTSMVPSSDQWQVGTKAGFLTVMEITDDEIISMADDRHMTFFISVKKTETSVIVSTLVNQKTLIGRVYVNAILPFHHLIARTVINNAVKAKRI</sequence>
<evidence type="ECO:0000313" key="1">
    <source>
        <dbReference type="EMBL" id="TPE55293.1"/>
    </source>
</evidence>
<name>A0A501X4C5_9GAMM</name>
<gene>
    <name evidence="1" type="ORF">FJM67_01730</name>
</gene>
<dbReference type="OrthoDB" id="7058586at2"/>
<dbReference type="AlphaFoldDB" id="A0A501X4C5"/>